<dbReference type="Gene3D" id="1.10.10.1100">
    <property type="entry name" value="BFD-like [2Fe-2S]-binding domain"/>
    <property type="match status" value="1"/>
</dbReference>
<reference evidence="10 11" key="1">
    <citation type="submission" date="2016-10" db="EMBL/GenBank/DDBJ databases">
        <authorList>
            <person name="de Groot N.N."/>
        </authorList>
    </citation>
    <scope>NUCLEOTIDE SEQUENCE [LARGE SCALE GENOMIC DNA]</scope>
    <source>
        <strain evidence="10 11">CPCC 100156</strain>
    </source>
</reference>
<gene>
    <name evidence="10" type="ORF">SAMN04487779_100117</name>
</gene>
<keyword evidence="5" id="KW-0408">Iron</keyword>
<dbReference type="GO" id="GO:0051537">
    <property type="term" value="F:2 iron, 2 sulfur cluster binding"/>
    <property type="evidence" value="ECO:0007669"/>
    <property type="project" value="UniProtKB-KW"/>
</dbReference>
<name>A0A1G6IZV6_9PROT</name>
<evidence type="ECO:0000256" key="7">
    <source>
        <dbReference type="ARBA" id="ARBA00039386"/>
    </source>
</evidence>
<dbReference type="EMBL" id="FMZX01000001">
    <property type="protein sequence ID" value="SDC12034.1"/>
    <property type="molecule type" value="Genomic_DNA"/>
</dbReference>
<dbReference type="STRING" id="938405.SAMN02927895_00204"/>
<sequence length="62" mass="6628">MILCLCNALSDKQVTEAVEKGASKPRDVYAHCACKAQCGTCTRMILSMIRDLAAPPAQSRAS</sequence>
<comment type="similarity">
    <text evidence="8">Belongs to the Bfd family.</text>
</comment>
<dbReference type="InterPro" id="IPR007419">
    <property type="entry name" value="BFD-like_2Fe2S-bd_dom"/>
</dbReference>
<keyword evidence="1" id="KW-0813">Transport</keyword>
<dbReference type="GO" id="GO:0046872">
    <property type="term" value="F:metal ion binding"/>
    <property type="evidence" value="ECO:0007669"/>
    <property type="project" value="UniProtKB-KW"/>
</dbReference>
<evidence type="ECO:0000256" key="1">
    <source>
        <dbReference type="ARBA" id="ARBA00022448"/>
    </source>
</evidence>
<evidence type="ECO:0000256" key="3">
    <source>
        <dbReference type="ARBA" id="ARBA00022723"/>
    </source>
</evidence>
<evidence type="ECO:0000256" key="8">
    <source>
        <dbReference type="ARBA" id="ARBA00046332"/>
    </source>
</evidence>
<dbReference type="AlphaFoldDB" id="A0A1G6IZV6"/>
<keyword evidence="11" id="KW-1185">Reference proteome</keyword>
<evidence type="ECO:0000313" key="11">
    <source>
        <dbReference type="Proteomes" id="UP000198925"/>
    </source>
</evidence>
<evidence type="ECO:0000313" key="10">
    <source>
        <dbReference type="EMBL" id="SDC12034.1"/>
    </source>
</evidence>
<dbReference type="InterPro" id="IPR052371">
    <property type="entry name" value="BFD-associated_ferredoxin"/>
</dbReference>
<feature type="domain" description="BFD-like [2Fe-2S]-binding" evidence="9">
    <location>
        <begin position="2"/>
        <end position="50"/>
    </location>
</feature>
<evidence type="ECO:0000256" key="5">
    <source>
        <dbReference type="ARBA" id="ARBA00023004"/>
    </source>
</evidence>
<keyword evidence="3" id="KW-0479">Metal-binding</keyword>
<evidence type="ECO:0000256" key="2">
    <source>
        <dbReference type="ARBA" id="ARBA00022714"/>
    </source>
</evidence>
<organism evidence="10 11">
    <name type="scientific">Belnapia rosea</name>
    <dbReference type="NCBI Taxonomy" id="938405"/>
    <lineage>
        <taxon>Bacteria</taxon>
        <taxon>Pseudomonadati</taxon>
        <taxon>Pseudomonadota</taxon>
        <taxon>Alphaproteobacteria</taxon>
        <taxon>Acetobacterales</taxon>
        <taxon>Roseomonadaceae</taxon>
        <taxon>Belnapia</taxon>
    </lineage>
</organism>
<keyword evidence="4" id="KW-0249">Electron transport</keyword>
<dbReference type="Proteomes" id="UP000198925">
    <property type="component" value="Unassembled WGS sequence"/>
</dbReference>
<proteinExistence type="inferred from homology"/>
<evidence type="ECO:0000259" key="9">
    <source>
        <dbReference type="Pfam" id="PF04324"/>
    </source>
</evidence>
<dbReference type="InterPro" id="IPR041854">
    <property type="entry name" value="BFD-like_2Fe2S-bd_dom_sf"/>
</dbReference>
<protein>
    <recommendedName>
        <fullName evidence="7">Bacterioferritin-associated ferredoxin</fullName>
    </recommendedName>
</protein>
<dbReference type="Pfam" id="PF04324">
    <property type="entry name" value="Fer2_BFD"/>
    <property type="match status" value="1"/>
</dbReference>
<evidence type="ECO:0000256" key="4">
    <source>
        <dbReference type="ARBA" id="ARBA00022982"/>
    </source>
</evidence>
<keyword evidence="2" id="KW-0001">2Fe-2S</keyword>
<dbReference type="RefSeq" id="WP_090560369.1">
    <property type="nucleotide sequence ID" value="NZ_FMXZ01000001.1"/>
</dbReference>
<dbReference type="PANTHER" id="PTHR37424">
    <property type="entry name" value="BACTERIOFERRITIN-ASSOCIATED FERREDOXIN"/>
    <property type="match status" value="1"/>
</dbReference>
<accession>A0A1G6IZV6</accession>
<keyword evidence="6" id="KW-0411">Iron-sulfur</keyword>
<dbReference type="OrthoDB" id="7428628at2"/>
<evidence type="ECO:0000256" key="6">
    <source>
        <dbReference type="ARBA" id="ARBA00023014"/>
    </source>
</evidence>
<dbReference type="PANTHER" id="PTHR37424:SF1">
    <property type="entry name" value="BACTERIOFERRITIN-ASSOCIATED FERREDOXIN"/>
    <property type="match status" value="1"/>
</dbReference>